<reference evidence="10" key="1">
    <citation type="submission" date="2022-11" db="UniProtKB">
        <authorList>
            <consortium name="WormBaseParasite"/>
        </authorList>
    </citation>
    <scope>IDENTIFICATION</scope>
</reference>
<evidence type="ECO:0000256" key="4">
    <source>
        <dbReference type="ARBA" id="ARBA00005975"/>
    </source>
</evidence>
<evidence type="ECO:0000256" key="3">
    <source>
        <dbReference type="ARBA" id="ARBA00004630"/>
    </source>
</evidence>
<dbReference type="PANTHER" id="PTHR23292">
    <property type="entry name" value="LIPOPOLYSACCHARIDE-INDUCED TUMOR NECROSIS FACTOR-ALPHA FACTOR"/>
    <property type="match status" value="1"/>
</dbReference>
<dbReference type="Pfam" id="PF10601">
    <property type="entry name" value="zf-LITAF-like"/>
    <property type="match status" value="1"/>
</dbReference>
<dbReference type="InterPro" id="IPR037519">
    <property type="entry name" value="LITAF_fam"/>
</dbReference>
<dbReference type="GO" id="GO:0005765">
    <property type="term" value="C:lysosomal membrane"/>
    <property type="evidence" value="ECO:0007669"/>
    <property type="project" value="UniProtKB-SubCell"/>
</dbReference>
<comment type="subcellular location">
    <subcellularLocation>
        <location evidence="2">Endosome membrane</location>
        <topology evidence="2">Peripheral membrane protein</topology>
    </subcellularLocation>
    <subcellularLocation>
        <location evidence="1">Late endosome membrane</location>
    </subcellularLocation>
    <subcellularLocation>
        <location evidence="3">Lysosome membrane</location>
        <topology evidence="3">Peripheral membrane protein</topology>
        <orientation evidence="3">Cytoplasmic side</orientation>
    </subcellularLocation>
</comment>
<keyword evidence="5" id="KW-0479">Metal-binding</keyword>
<evidence type="ECO:0000256" key="2">
    <source>
        <dbReference type="ARBA" id="ARBA00004481"/>
    </source>
</evidence>
<organism evidence="9 10">
    <name type="scientific">Acrobeloides nanus</name>
    <dbReference type="NCBI Taxonomy" id="290746"/>
    <lineage>
        <taxon>Eukaryota</taxon>
        <taxon>Metazoa</taxon>
        <taxon>Ecdysozoa</taxon>
        <taxon>Nematoda</taxon>
        <taxon>Chromadorea</taxon>
        <taxon>Rhabditida</taxon>
        <taxon>Tylenchina</taxon>
        <taxon>Cephalobomorpha</taxon>
        <taxon>Cephaloboidea</taxon>
        <taxon>Cephalobidae</taxon>
        <taxon>Acrobeloides</taxon>
    </lineage>
</organism>
<keyword evidence="6" id="KW-0862">Zinc</keyword>
<sequence length="148" mass="16357">MAEPPPSYEAAHQLPNFIPEHLHNQQGVPIASSNAPGYNYKSPNQQYPQQGCQCQCQCHCPPNEYGHTPGMYPQQIQPIGVQPFIAGVVVPQVPQATIVTQFGPEPITMICPYCQKQILTQIDHVMGALSWIMCMELGAIWLLCDGNK</sequence>
<keyword evidence="7" id="KW-0472">Membrane</keyword>
<dbReference type="GO" id="GO:0031902">
    <property type="term" value="C:late endosome membrane"/>
    <property type="evidence" value="ECO:0007669"/>
    <property type="project" value="UniProtKB-SubCell"/>
</dbReference>
<evidence type="ECO:0000256" key="1">
    <source>
        <dbReference type="ARBA" id="ARBA00004414"/>
    </source>
</evidence>
<evidence type="ECO:0000256" key="5">
    <source>
        <dbReference type="ARBA" id="ARBA00022723"/>
    </source>
</evidence>
<proteinExistence type="inferred from homology"/>
<dbReference type="WBParaSite" id="ACRNAN_scaffold15845.g17324.t2">
    <property type="protein sequence ID" value="ACRNAN_scaffold15845.g17324.t2"/>
    <property type="gene ID" value="ACRNAN_scaffold15845.g17324"/>
</dbReference>
<name>A0A914CX75_9BILA</name>
<evidence type="ECO:0000256" key="7">
    <source>
        <dbReference type="ARBA" id="ARBA00023136"/>
    </source>
</evidence>
<comment type="similarity">
    <text evidence="4">Belongs to the CDIP1/LITAF family.</text>
</comment>
<keyword evidence="9" id="KW-1185">Reference proteome</keyword>
<dbReference type="PANTHER" id="PTHR23292:SF6">
    <property type="entry name" value="FI16602P1-RELATED"/>
    <property type="match status" value="1"/>
</dbReference>
<evidence type="ECO:0000313" key="9">
    <source>
        <dbReference type="Proteomes" id="UP000887540"/>
    </source>
</evidence>
<evidence type="ECO:0000256" key="6">
    <source>
        <dbReference type="ARBA" id="ARBA00022833"/>
    </source>
</evidence>
<dbReference type="AlphaFoldDB" id="A0A914CX75"/>
<dbReference type="GO" id="GO:0008270">
    <property type="term" value="F:zinc ion binding"/>
    <property type="evidence" value="ECO:0007669"/>
    <property type="project" value="TreeGrafter"/>
</dbReference>
<feature type="domain" description="LITAF" evidence="8">
    <location>
        <begin position="91"/>
        <end position="148"/>
    </location>
</feature>
<evidence type="ECO:0000259" key="8">
    <source>
        <dbReference type="PROSITE" id="PS51837"/>
    </source>
</evidence>
<dbReference type="PROSITE" id="PS51837">
    <property type="entry name" value="LITAF"/>
    <property type="match status" value="1"/>
</dbReference>
<evidence type="ECO:0000313" key="10">
    <source>
        <dbReference type="WBParaSite" id="ACRNAN_scaffold15845.g17324.t2"/>
    </source>
</evidence>
<accession>A0A914CX75</accession>
<dbReference type="InterPro" id="IPR006629">
    <property type="entry name" value="LITAF"/>
</dbReference>
<dbReference type="Proteomes" id="UP000887540">
    <property type="component" value="Unplaced"/>
</dbReference>
<protein>
    <submittedName>
        <fullName evidence="10">LITAF domain-containing protein</fullName>
    </submittedName>
</protein>